<evidence type="ECO:0000313" key="1">
    <source>
        <dbReference type="EMBL" id="CAL1572902.1"/>
    </source>
</evidence>
<gene>
    <name evidence="1" type="ORF">KC01_LOCUS4898</name>
</gene>
<dbReference type="EMBL" id="OZ035833">
    <property type="protein sequence ID" value="CAL1572902.1"/>
    <property type="molecule type" value="Genomic_DNA"/>
</dbReference>
<proteinExistence type="predicted"/>
<evidence type="ECO:0000313" key="2">
    <source>
        <dbReference type="Proteomes" id="UP001497482"/>
    </source>
</evidence>
<dbReference type="Proteomes" id="UP001497482">
    <property type="component" value="Chromosome 11"/>
</dbReference>
<dbReference type="AlphaFoldDB" id="A0AAV2JA00"/>
<sequence>MLWVLAHWRISTSTPHCGSRGGPVMSLALARSPVDKLYSMRSALVRYSKSVRLDIHASTIVPSAKMNASRGQEQKRLP</sequence>
<organism evidence="1 2">
    <name type="scientific">Knipowitschia caucasica</name>
    <name type="common">Caucasian dwarf goby</name>
    <name type="synonym">Pomatoschistus caucasicus</name>
    <dbReference type="NCBI Taxonomy" id="637954"/>
    <lineage>
        <taxon>Eukaryota</taxon>
        <taxon>Metazoa</taxon>
        <taxon>Chordata</taxon>
        <taxon>Craniata</taxon>
        <taxon>Vertebrata</taxon>
        <taxon>Euteleostomi</taxon>
        <taxon>Actinopterygii</taxon>
        <taxon>Neopterygii</taxon>
        <taxon>Teleostei</taxon>
        <taxon>Neoteleostei</taxon>
        <taxon>Acanthomorphata</taxon>
        <taxon>Gobiaria</taxon>
        <taxon>Gobiiformes</taxon>
        <taxon>Gobioidei</taxon>
        <taxon>Gobiidae</taxon>
        <taxon>Gobiinae</taxon>
        <taxon>Knipowitschia</taxon>
    </lineage>
</organism>
<keyword evidence="2" id="KW-1185">Reference proteome</keyword>
<protein>
    <submittedName>
        <fullName evidence="1">Uncharacterized protein</fullName>
    </submittedName>
</protein>
<accession>A0AAV2JA00</accession>
<reference evidence="1 2" key="1">
    <citation type="submission" date="2024-04" db="EMBL/GenBank/DDBJ databases">
        <authorList>
            <person name="Waldvogel A.-M."/>
            <person name="Schoenle A."/>
        </authorList>
    </citation>
    <scope>NUCLEOTIDE SEQUENCE [LARGE SCALE GENOMIC DNA]</scope>
</reference>
<name>A0AAV2JA00_KNICA</name>